<dbReference type="InterPro" id="IPR038225">
    <property type="entry name" value="TagF_sf"/>
</dbReference>
<dbReference type="AlphaFoldDB" id="A0A1I0RH33"/>
<evidence type="ECO:0008006" key="3">
    <source>
        <dbReference type="Google" id="ProtNLM"/>
    </source>
</evidence>
<name>A0A1I0RH33_9RHOB</name>
<evidence type="ECO:0000313" key="1">
    <source>
        <dbReference type="EMBL" id="SEW40142.1"/>
    </source>
</evidence>
<dbReference type="InterPro" id="IPR017748">
    <property type="entry name" value="TagF"/>
</dbReference>
<gene>
    <name evidence="1" type="ORF">SAMN04488515_2670</name>
</gene>
<dbReference type="RefSeq" id="WP_089995668.1">
    <property type="nucleotide sequence ID" value="NZ_FOIZ01000002.1"/>
</dbReference>
<dbReference type="Proteomes" id="UP000199167">
    <property type="component" value="Unassembled WGS sequence"/>
</dbReference>
<evidence type="ECO:0000313" key="2">
    <source>
        <dbReference type="Proteomes" id="UP000199167"/>
    </source>
</evidence>
<organism evidence="1 2">
    <name type="scientific">Cognatiyoonia koreensis</name>
    <dbReference type="NCBI Taxonomy" id="364200"/>
    <lineage>
        <taxon>Bacteria</taxon>
        <taxon>Pseudomonadati</taxon>
        <taxon>Pseudomonadota</taxon>
        <taxon>Alphaproteobacteria</taxon>
        <taxon>Rhodobacterales</taxon>
        <taxon>Paracoccaceae</taxon>
        <taxon>Cognatiyoonia</taxon>
    </lineage>
</organism>
<dbReference type="NCBIfam" id="TIGR03373">
    <property type="entry name" value="VI_minor_4"/>
    <property type="match status" value="1"/>
</dbReference>
<proteinExistence type="predicted"/>
<dbReference type="Gene3D" id="3.40.1730.10">
    <property type="entry name" value="pa0076 domain"/>
    <property type="match status" value="1"/>
</dbReference>
<dbReference type="EMBL" id="FOIZ01000002">
    <property type="protein sequence ID" value="SEW40142.1"/>
    <property type="molecule type" value="Genomic_DNA"/>
</dbReference>
<reference evidence="1 2" key="1">
    <citation type="submission" date="2016-10" db="EMBL/GenBank/DDBJ databases">
        <authorList>
            <person name="de Groot N.N."/>
        </authorList>
    </citation>
    <scope>NUCLEOTIDE SEQUENCE [LARGE SCALE GENOMIC DNA]</scope>
    <source>
        <strain evidence="1 2">DSM 17925</strain>
    </source>
</reference>
<dbReference type="OrthoDB" id="9801841at2"/>
<protein>
    <recommendedName>
        <fullName evidence="3">Type VI secretion system protein ImpM</fullName>
    </recommendedName>
</protein>
<sequence length="242" mass="26387">MNVAADTMEHQVQDTAQVSVGVFGKHPEFGDFVSTGISAPLVELLEQWFGHVMPSLKIGWAEAWESNFDTAQSLRFWFGPDLTPGGHGFLGVVRTSRDRVGRRFPLVAALEGSAVHAPVQDQSQSVFEALEQALDGYVRTDGSDAKELGSHVASAVSDFSDAAETQLRTNGFWAARSDGDIARLWQDAAIADRDHAIRGRSYVWRADATSSAVYVCQGWPDVEVIAWLMGYPLTVASEDKEA</sequence>
<dbReference type="Pfam" id="PF09867">
    <property type="entry name" value="TagF_N"/>
    <property type="match status" value="1"/>
</dbReference>
<accession>A0A1I0RH33</accession>
<dbReference type="STRING" id="364200.SAMN04488515_2670"/>
<keyword evidence="2" id="KW-1185">Reference proteome</keyword>